<accession>A0A068U6Y1</accession>
<protein>
    <submittedName>
        <fullName evidence="2">Uncharacterized protein</fullName>
    </submittedName>
</protein>
<feature type="region of interest" description="Disordered" evidence="1">
    <location>
        <begin position="232"/>
        <end position="258"/>
    </location>
</feature>
<dbReference type="PhylomeDB" id="A0A068U6Y1"/>
<gene>
    <name evidence="2" type="ORF">GSCOC_T00017564001</name>
</gene>
<dbReference type="Gramene" id="CDP04236">
    <property type="protein sequence ID" value="CDP04236"/>
    <property type="gene ID" value="GSCOC_T00017564001"/>
</dbReference>
<keyword evidence="3" id="KW-1185">Reference proteome</keyword>
<dbReference type="OMA" id="NIRWIVN"/>
<sequence>MQFLTSHKLTHASSSSLQQTAHSIPSIHRVSIIGIIGMDDSGEEGEVKGYCTSPGEEECKSKASWILSKGLQLGKTILITGVVISSAPVVLPPLVVVSAVGFAVSVPAGVVVASYACTEKLMNKFLPMPASSPELEIETGLLDKAEKEESEFGGEFLPEEELEKQIADPKEVEMRTEFGEDGKKEQHVEGHEELREEKLYKDESFKEKGYEEDVGEYLEGEDERSLGGQDVKIEGVEKMDKEPLIEEQKDEKPSAETKRVVVVTVPEKKNADDVTKTDEVVIIARGTRSEIKSVEMVTRNDEDKALRQGTTGLLEKICDKGDIGESVKKNKKKNKHHGKKSHGVGGKKEHNHGKTTIEMNEKFNKQFSEKGEKTIADANRGCAEATGEGSSTEKVDVDDRSSVLASHRLIGDQGILANGNRAAESCKTEEVELKPGAVTQGSRVDSNVSDEKEVNAIESNTETRETAEKGAKEKNLDFVENQLQVFPKSKEEAPISSNEISAREGKMWEQINAMRMIVGYKAAPQSSCMEELKALYIFTGVEPPSSFDKPCDLREAEDKLHFLMSIVGVK</sequence>
<dbReference type="PANTHER" id="PTHR37198:SF1">
    <property type="entry name" value="NUCLEOLIN"/>
    <property type="match status" value="1"/>
</dbReference>
<evidence type="ECO:0000313" key="2">
    <source>
        <dbReference type="EMBL" id="CDP04236.1"/>
    </source>
</evidence>
<evidence type="ECO:0000313" key="3">
    <source>
        <dbReference type="Proteomes" id="UP000295252"/>
    </source>
</evidence>
<dbReference type="FunCoup" id="A0A068U6Y1">
    <property type="interactions" value="46"/>
</dbReference>
<dbReference type="OrthoDB" id="1933309at2759"/>
<dbReference type="STRING" id="49390.A0A068U6Y1"/>
<feature type="region of interest" description="Disordered" evidence="1">
    <location>
        <begin position="325"/>
        <end position="354"/>
    </location>
</feature>
<dbReference type="EMBL" id="HG739096">
    <property type="protein sequence ID" value="CDP04236.1"/>
    <property type="molecule type" value="Genomic_DNA"/>
</dbReference>
<name>A0A068U6Y1_COFCA</name>
<dbReference type="AlphaFoldDB" id="A0A068U6Y1"/>
<dbReference type="PANTHER" id="PTHR37198">
    <property type="entry name" value="NUCLEOLIN"/>
    <property type="match status" value="1"/>
</dbReference>
<reference evidence="3" key="1">
    <citation type="journal article" date="2014" name="Science">
        <title>The coffee genome provides insight into the convergent evolution of caffeine biosynthesis.</title>
        <authorList>
            <person name="Denoeud F."/>
            <person name="Carretero-Paulet L."/>
            <person name="Dereeper A."/>
            <person name="Droc G."/>
            <person name="Guyot R."/>
            <person name="Pietrella M."/>
            <person name="Zheng C."/>
            <person name="Alberti A."/>
            <person name="Anthony F."/>
            <person name="Aprea G."/>
            <person name="Aury J.M."/>
            <person name="Bento P."/>
            <person name="Bernard M."/>
            <person name="Bocs S."/>
            <person name="Campa C."/>
            <person name="Cenci A."/>
            <person name="Combes M.C."/>
            <person name="Crouzillat D."/>
            <person name="Da Silva C."/>
            <person name="Daddiego L."/>
            <person name="De Bellis F."/>
            <person name="Dussert S."/>
            <person name="Garsmeur O."/>
            <person name="Gayraud T."/>
            <person name="Guignon V."/>
            <person name="Jahn K."/>
            <person name="Jamilloux V."/>
            <person name="Joet T."/>
            <person name="Labadie K."/>
            <person name="Lan T."/>
            <person name="Leclercq J."/>
            <person name="Lepelley M."/>
            <person name="Leroy T."/>
            <person name="Li L.T."/>
            <person name="Librado P."/>
            <person name="Lopez L."/>
            <person name="Munoz A."/>
            <person name="Noel B."/>
            <person name="Pallavicini A."/>
            <person name="Perrotta G."/>
            <person name="Poncet V."/>
            <person name="Pot D."/>
            <person name="Priyono X."/>
            <person name="Rigoreau M."/>
            <person name="Rouard M."/>
            <person name="Rozas J."/>
            <person name="Tranchant-Dubreuil C."/>
            <person name="VanBuren R."/>
            <person name="Zhang Q."/>
            <person name="Andrade A.C."/>
            <person name="Argout X."/>
            <person name="Bertrand B."/>
            <person name="de Kochko A."/>
            <person name="Graziosi G."/>
            <person name="Henry R.J."/>
            <person name="Jayarama X."/>
            <person name="Ming R."/>
            <person name="Nagai C."/>
            <person name="Rounsley S."/>
            <person name="Sankoff D."/>
            <person name="Giuliano G."/>
            <person name="Albert V.A."/>
            <person name="Wincker P."/>
            <person name="Lashermes P."/>
        </authorList>
    </citation>
    <scope>NUCLEOTIDE SEQUENCE [LARGE SCALE GENOMIC DNA]</scope>
    <source>
        <strain evidence="3">cv. DH200-94</strain>
    </source>
</reference>
<evidence type="ECO:0000256" key="1">
    <source>
        <dbReference type="SAM" id="MobiDB-lite"/>
    </source>
</evidence>
<organism evidence="2 3">
    <name type="scientific">Coffea canephora</name>
    <name type="common">Robusta coffee</name>
    <dbReference type="NCBI Taxonomy" id="49390"/>
    <lineage>
        <taxon>Eukaryota</taxon>
        <taxon>Viridiplantae</taxon>
        <taxon>Streptophyta</taxon>
        <taxon>Embryophyta</taxon>
        <taxon>Tracheophyta</taxon>
        <taxon>Spermatophyta</taxon>
        <taxon>Magnoliopsida</taxon>
        <taxon>eudicotyledons</taxon>
        <taxon>Gunneridae</taxon>
        <taxon>Pentapetalae</taxon>
        <taxon>asterids</taxon>
        <taxon>lamiids</taxon>
        <taxon>Gentianales</taxon>
        <taxon>Rubiaceae</taxon>
        <taxon>Ixoroideae</taxon>
        <taxon>Gardenieae complex</taxon>
        <taxon>Bertiereae - Coffeeae clade</taxon>
        <taxon>Coffeeae</taxon>
        <taxon>Coffea</taxon>
    </lineage>
</organism>
<dbReference type="Proteomes" id="UP000295252">
    <property type="component" value="Chromosome XI"/>
</dbReference>
<dbReference type="InParanoid" id="A0A068U6Y1"/>
<feature type="compositionally biased region" description="Basic residues" evidence="1">
    <location>
        <begin position="329"/>
        <end position="342"/>
    </location>
</feature>
<proteinExistence type="predicted"/>